<keyword evidence="1" id="KW-1133">Transmembrane helix</keyword>
<dbReference type="OrthoDB" id="1751991at2759"/>
<protein>
    <recommendedName>
        <fullName evidence="4">PGG domain-containing protein</fullName>
    </recommendedName>
</protein>
<evidence type="ECO:0000313" key="2">
    <source>
        <dbReference type="EMBL" id="CAA2963607.1"/>
    </source>
</evidence>
<evidence type="ECO:0000313" key="3">
    <source>
        <dbReference type="Proteomes" id="UP000594638"/>
    </source>
</evidence>
<feature type="transmembrane region" description="Helical" evidence="1">
    <location>
        <begin position="106"/>
        <end position="129"/>
    </location>
</feature>
<reference evidence="2 3" key="1">
    <citation type="submission" date="2019-12" db="EMBL/GenBank/DDBJ databases">
        <authorList>
            <person name="Alioto T."/>
            <person name="Alioto T."/>
            <person name="Gomez Garrido J."/>
        </authorList>
    </citation>
    <scope>NUCLEOTIDE SEQUENCE [LARGE SCALE GENOMIC DNA]</scope>
</reference>
<dbReference type="Gramene" id="OE9A034921T1">
    <property type="protein sequence ID" value="OE9A034921C1"/>
    <property type="gene ID" value="OE9A034921"/>
</dbReference>
<feature type="transmembrane region" description="Helical" evidence="1">
    <location>
        <begin position="73"/>
        <end position="94"/>
    </location>
</feature>
<feature type="transmembrane region" description="Helical" evidence="1">
    <location>
        <begin position="141"/>
        <end position="157"/>
    </location>
</feature>
<dbReference type="Proteomes" id="UP000594638">
    <property type="component" value="Unassembled WGS sequence"/>
</dbReference>
<name>A0A8S0Q659_OLEEU</name>
<dbReference type="AlphaFoldDB" id="A0A8S0Q659"/>
<comment type="caution">
    <text evidence="2">The sequence shown here is derived from an EMBL/GenBank/DDBJ whole genome shotgun (WGS) entry which is preliminary data.</text>
</comment>
<keyword evidence="3" id="KW-1185">Reference proteome</keyword>
<keyword evidence="1" id="KW-0812">Transmembrane</keyword>
<organism evidence="2 3">
    <name type="scientific">Olea europaea subsp. europaea</name>
    <dbReference type="NCBI Taxonomy" id="158383"/>
    <lineage>
        <taxon>Eukaryota</taxon>
        <taxon>Viridiplantae</taxon>
        <taxon>Streptophyta</taxon>
        <taxon>Embryophyta</taxon>
        <taxon>Tracheophyta</taxon>
        <taxon>Spermatophyta</taxon>
        <taxon>Magnoliopsida</taxon>
        <taxon>eudicotyledons</taxon>
        <taxon>Gunneridae</taxon>
        <taxon>Pentapetalae</taxon>
        <taxon>asterids</taxon>
        <taxon>lamiids</taxon>
        <taxon>Lamiales</taxon>
        <taxon>Oleaceae</taxon>
        <taxon>Oleeae</taxon>
        <taxon>Olea</taxon>
    </lineage>
</organism>
<evidence type="ECO:0000256" key="1">
    <source>
        <dbReference type="SAM" id="Phobius"/>
    </source>
</evidence>
<keyword evidence="1" id="KW-0472">Membrane</keyword>
<dbReference type="EMBL" id="CACTIH010001811">
    <property type="protein sequence ID" value="CAA2963607.1"/>
    <property type="molecule type" value="Genomic_DNA"/>
</dbReference>
<proteinExistence type="predicted"/>
<evidence type="ECO:0008006" key="4">
    <source>
        <dbReference type="Google" id="ProtNLM"/>
    </source>
</evidence>
<sequence>MEERNKDLENICMPEAKKNDSVRQFENFEHQSANGDTESASINFGIPTKKIKRQNSDDLNNFNCSIKRSKDHVLLLMLALTMMGTLVATSRYGAVHDQPQERQDSIITLLFILCNSTAFVSSLAGVIYLSHEFPFKPWPQITVSMLFGPYMLLVFKISPNQALPLLVLSILVLLLPAAGKLSNFVWGKSFSGSVDTYPA</sequence>
<feature type="transmembrane region" description="Helical" evidence="1">
    <location>
        <begin position="163"/>
        <end position="181"/>
    </location>
</feature>
<accession>A0A8S0Q659</accession>
<gene>
    <name evidence="2" type="ORF">OLEA9_A034921</name>
</gene>